<keyword evidence="2" id="KW-0813">Transport</keyword>
<feature type="transmembrane region" description="Helical" evidence="6">
    <location>
        <begin position="336"/>
        <end position="356"/>
    </location>
</feature>
<protein>
    <submittedName>
        <fullName evidence="7">Natural resistance-associated macrophage protein</fullName>
    </submittedName>
</protein>
<evidence type="ECO:0000313" key="8">
    <source>
        <dbReference type="Proteomes" id="UP000033908"/>
    </source>
</evidence>
<comment type="subcellular location">
    <subcellularLocation>
        <location evidence="1">Membrane</location>
        <topology evidence="1">Multi-pass membrane protein</topology>
    </subcellularLocation>
</comment>
<name>A0A0G0UII3_9BACT</name>
<gene>
    <name evidence="7" type="ORF">UU37_C0001G0018</name>
</gene>
<dbReference type="PANTHER" id="PTHR11706:SF33">
    <property type="entry name" value="NATURAL RESISTANCE-ASSOCIATED MACROPHAGE PROTEIN 2"/>
    <property type="match status" value="1"/>
</dbReference>
<evidence type="ECO:0000256" key="2">
    <source>
        <dbReference type="ARBA" id="ARBA00022448"/>
    </source>
</evidence>
<dbReference type="PATRIC" id="fig|1618440.3.peg.18"/>
<feature type="transmembrane region" description="Helical" evidence="6">
    <location>
        <begin position="289"/>
        <end position="315"/>
    </location>
</feature>
<feature type="transmembrane region" description="Helical" evidence="6">
    <location>
        <begin position="247"/>
        <end position="269"/>
    </location>
</feature>
<evidence type="ECO:0000256" key="1">
    <source>
        <dbReference type="ARBA" id="ARBA00004141"/>
    </source>
</evidence>
<accession>A0A0G0UII3</accession>
<evidence type="ECO:0000256" key="4">
    <source>
        <dbReference type="ARBA" id="ARBA00022989"/>
    </source>
</evidence>
<dbReference type="Pfam" id="PF01566">
    <property type="entry name" value="Nramp"/>
    <property type="match status" value="1"/>
</dbReference>
<feature type="transmembrane region" description="Helical" evidence="6">
    <location>
        <begin position="147"/>
        <end position="165"/>
    </location>
</feature>
<dbReference type="GO" id="GO:0005886">
    <property type="term" value="C:plasma membrane"/>
    <property type="evidence" value="ECO:0007669"/>
    <property type="project" value="TreeGrafter"/>
</dbReference>
<dbReference type="Proteomes" id="UP000033908">
    <property type="component" value="Unassembled WGS sequence"/>
</dbReference>
<dbReference type="GO" id="GO:0005384">
    <property type="term" value="F:manganese ion transmembrane transporter activity"/>
    <property type="evidence" value="ECO:0007669"/>
    <property type="project" value="TreeGrafter"/>
</dbReference>
<dbReference type="InterPro" id="IPR001046">
    <property type="entry name" value="NRAMP_fam"/>
</dbReference>
<feature type="transmembrane region" description="Helical" evidence="6">
    <location>
        <begin position="185"/>
        <end position="205"/>
    </location>
</feature>
<dbReference type="PANTHER" id="PTHR11706">
    <property type="entry name" value="SOLUTE CARRIER PROTEIN FAMILY 11 MEMBER"/>
    <property type="match status" value="1"/>
</dbReference>
<feature type="transmembrane region" description="Helical" evidence="6">
    <location>
        <begin position="404"/>
        <end position="426"/>
    </location>
</feature>
<keyword evidence="4 6" id="KW-1133">Transmembrane helix</keyword>
<comment type="caution">
    <text evidence="7">The sequence shown here is derived from an EMBL/GenBank/DDBJ whole genome shotgun (WGS) entry which is preliminary data.</text>
</comment>
<evidence type="ECO:0000256" key="5">
    <source>
        <dbReference type="ARBA" id="ARBA00023136"/>
    </source>
</evidence>
<dbReference type="GO" id="GO:0034755">
    <property type="term" value="P:iron ion transmembrane transport"/>
    <property type="evidence" value="ECO:0007669"/>
    <property type="project" value="TreeGrafter"/>
</dbReference>
<feature type="transmembrane region" description="Helical" evidence="6">
    <location>
        <begin position="362"/>
        <end position="384"/>
    </location>
</feature>
<proteinExistence type="predicted"/>
<dbReference type="AlphaFoldDB" id="A0A0G0UII3"/>
<feature type="transmembrane region" description="Helical" evidence="6">
    <location>
        <begin position="86"/>
        <end position="109"/>
    </location>
</feature>
<dbReference type="GO" id="GO:0015086">
    <property type="term" value="F:cadmium ion transmembrane transporter activity"/>
    <property type="evidence" value="ECO:0007669"/>
    <property type="project" value="TreeGrafter"/>
</dbReference>
<reference evidence="7 8" key="1">
    <citation type="journal article" date="2015" name="Nature">
        <title>rRNA introns, odd ribosomes, and small enigmatic genomes across a large radiation of phyla.</title>
        <authorList>
            <person name="Brown C.T."/>
            <person name="Hug L.A."/>
            <person name="Thomas B.C."/>
            <person name="Sharon I."/>
            <person name="Castelle C.J."/>
            <person name="Singh A."/>
            <person name="Wilkins M.J."/>
            <person name="Williams K.H."/>
            <person name="Banfield J.F."/>
        </authorList>
    </citation>
    <scope>NUCLEOTIDE SEQUENCE [LARGE SCALE GENOMIC DNA]</scope>
</reference>
<dbReference type="EMBL" id="LCAJ01000001">
    <property type="protein sequence ID" value="KKR88599.1"/>
    <property type="molecule type" value="Genomic_DNA"/>
</dbReference>
<keyword evidence="3 6" id="KW-0812">Transmembrane</keyword>
<keyword evidence="5 6" id="KW-0472">Membrane</keyword>
<evidence type="ECO:0000256" key="3">
    <source>
        <dbReference type="ARBA" id="ARBA00022692"/>
    </source>
</evidence>
<organism evidence="7 8">
    <name type="scientific">Candidatus Gottesmanbacteria bacterium GW2011_GWA2_41_12</name>
    <dbReference type="NCBI Taxonomy" id="1618440"/>
    <lineage>
        <taxon>Bacteria</taxon>
        <taxon>Candidatus Gottesmaniibacteriota</taxon>
    </lineage>
</organism>
<feature type="transmembrane region" description="Helical" evidence="6">
    <location>
        <begin position="121"/>
        <end position="140"/>
    </location>
</feature>
<sequence length="432" mass="47515">MTKLFKFISNKFKKLGPGFITGAADDDPSGIATYSIAGAQFGYQTTWLCVFLTPLMIGVQEMCGRIGMVSGNGIAGVLRKYYSKKLLYCVVFLLFIANTINIGANLGIMAASVQMLVGQSFAFWLIVVTFFTIFMEVFIPYNRYSNFLKWMGLSLLVYGVTALIVRQDWVSVIRYTFFPSIQLNLTFIMTLVGFLGTTISPYLFFWQASEQVEEHISGGKIADFAERPVIDKHEISHMLKDTSAGMIFSNITSFFIIITTAATLHRNGIFNIETPQQAALALKPLAGPFTYLLFTIGIIGIGLQSVPILAGGVAYAFAEAFGFKQGLAKKLTEAKVFYFTIAAATLIGLAINLLRINAIAALYYAAIVNGIIAVPLIFIIIRLANDKRIVGEFKSKPIIKASSWAAFILMGLAVVLMMVQILIQLLPSIRFS</sequence>
<evidence type="ECO:0000313" key="7">
    <source>
        <dbReference type="EMBL" id="KKR88599.1"/>
    </source>
</evidence>
<evidence type="ECO:0000256" key="6">
    <source>
        <dbReference type="SAM" id="Phobius"/>
    </source>
</evidence>